<evidence type="ECO:0000256" key="5">
    <source>
        <dbReference type="ARBA" id="ARBA00022980"/>
    </source>
</evidence>
<evidence type="ECO:0000256" key="1">
    <source>
        <dbReference type="ARBA" id="ARBA00007151"/>
    </source>
</evidence>
<dbReference type="GO" id="GO:0006412">
    <property type="term" value="P:translation"/>
    <property type="evidence" value="ECO:0007669"/>
    <property type="project" value="UniProtKB-UniRule"/>
</dbReference>
<dbReference type="Pfam" id="PF00177">
    <property type="entry name" value="Ribosomal_S7"/>
    <property type="match status" value="1"/>
</dbReference>
<dbReference type="HAMAP" id="MF_00480_B">
    <property type="entry name" value="Ribosomal_uS7_B"/>
    <property type="match status" value="1"/>
</dbReference>
<keyword evidence="6 7" id="KW-0687">Ribonucleoprotein</keyword>
<evidence type="ECO:0000256" key="2">
    <source>
        <dbReference type="ARBA" id="ARBA00022555"/>
    </source>
</evidence>
<dbReference type="CDD" id="cd14869">
    <property type="entry name" value="uS7_Bacteria"/>
    <property type="match status" value="1"/>
</dbReference>
<dbReference type="InterPro" id="IPR005717">
    <property type="entry name" value="Ribosomal_uS7_bac/org-type"/>
</dbReference>
<dbReference type="InterPro" id="IPR023798">
    <property type="entry name" value="Ribosomal_uS7_dom"/>
</dbReference>
<comment type="similarity">
    <text evidence="1 7 8">Belongs to the universal ribosomal protein uS7 family.</text>
</comment>
<accession>A0A540V8Y3</accession>
<comment type="caution">
    <text evidence="10">The sequence shown here is derived from an EMBL/GenBank/DDBJ whole genome shotgun (WGS) entry which is preliminary data.</text>
</comment>
<keyword evidence="11" id="KW-1185">Reference proteome</keyword>
<keyword evidence="2 7" id="KW-0820">tRNA-binding</keyword>
<dbReference type="GO" id="GO:0019843">
    <property type="term" value="F:rRNA binding"/>
    <property type="evidence" value="ECO:0007669"/>
    <property type="project" value="UniProtKB-UniRule"/>
</dbReference>
<evidence type="ECO:0000256" key="4">
    <source>
        <dbReference type="ARBA" id="ARBA00022884"/>
    </source>
</evidence>
<dbReference type="OrthoDB" id="9807653at2"/>
<evidence type="ECO:0000256" key="8">
    <source>
        <dbReference type="RuleBase" id="RU003619"/>
    </source>
</evidence>
<evidence type="ECO:0000256" key="6">
    <source>
        <dbReference type="ARBA" id="ARBA00023274"/>
    </source>
</evidence>
<name>A0A540V8Y3_9CHLR</name>
<dbReference type="GO" id="GO:0003735">
    <property type="term" value="F:structural constituent of ribosome"/>
    <property type="evidence" value="ECO:0007669"/>
    <property type="project" value="InterPro"/>
</dbReference>
<dbReference type="RefSeq" id="WP_141612399.1">
    <property type="nucleotide sequence ID" value="NZ_VIGC02000045.1"/>
</dbReference>
<evidence type="ECO:0000259" key="9">
    <source>
        <dbReference type="Pfam" id="PF00177"/>
    </source>
</evidence>
<dbReference type="GO" id="GO:0000049">
    <property type="term" value="F:tRNA binding"/>
    <property type="evidence" value="ECO:0007669"/>
    <property type="project" value="UniProtKB-UniRule"/>
</dbReference>
<dbReference type="GO" id="GO:0015935">
    <property type="term" value="C:small ribosomal subunit"/>
    <property type="evidence" value="ECO:0007669"/>
    <property type="project" value="InterPro"/>
</dbReference>
<gene>
    <name evidence="7 10" type="primary">rpsG</name>
    <name evidence="10" type="ORF">FKZ61_22385</name>
</gene>
<keyword evidence="4 7" id="KW-0694">RNA-binding</keyword>
<dbReference type="SUPFAM" id="SSF47973">
    <property type="entry name" value="Ribosomal protein S7"/>
    <property type="match status" value="1"/>
</dbReference>
<comment type="function">
    <text evidence="7">One of the primary rRNA binding proteins, it binds directly to 16S rRNA where it nucleates assembly of the head domain of the 30S subunit. Is located at the subunit interface close to the decoding center, probably blocks exit of the E-site tRNA.</text>
</comment>
<dbReference type="FunCoup" id="A0A540V8Y3">
    <property type="interactions" value="521"/>
</dbReference>
<feature type="domain" description="Small ribosomal subunit protein uS7" evidence="9">
    <location>
        <begin position="1"/>
        <end position="148"/>
    </location>
</feature>
<keyword evidence="3 7" id="KW-0699">rRNA-binding</keyword>
<dbReference type="PROSITE" id="PS00052">
    <property type="entry name" value="RIBOSOMAL_S7"/>
    <property type="match status" value="1"/>
</dbReference>
<dbReference type="EMBL" id="VIGC01000045">
    <property type="protein sequence ID" value="TQE93237.1"/>
    <property type="molecule type" value="Genomic_DNA"/>
</dbReference>
<comment type="subunit">
    <text evidence="7">Part of the 30S ribosomal subunit. Contacts proteins S9 and S11.</text>
</comment>
<dbReference type="InterPro" id="IPR020606">
    <property type="entry name" value="Ribosomal_uS7_CS"/>
</dbReference>
<dbReference type="Gene3D" id="1.10.455.10">
    <property type="entry name" value="Ribosomal protein S7 domain"/>
    <property type="match status" value="1"/>
</dbReference>
<protein>
    <recommendedName>
        <fullName evidence="7">Small ribosomal subunit protein uS7</fullName>
    </recommendedName>
</protein>
<dbReference type="FunFam" id="1.10.455.10:FF:000001">
    <property type="entry name" value="30S ribosomal protein S7"/>
    <property type="match status" value="1"/>
</dbReference>
<organism evidence="10 11">
    <name type="scientific">Litorilinea aerophila</name>
    <dbReference type="NCBI Taxonomy" id="1204385"/>
    <lineage>
        <taxon>Bacteria</taxon>
        <taxon>Bacillati</taxon>
        <taxon>Chloroflexota</taxon>
        <taxon>Caldilineae</taxon>
        <taxon>Caldilineales</taxon>
        <taxon>Caldilineaceae</taxon>
        <taxon>Litorilinea</taxon>
    </lineage>
</organism>
<dbReference type="NCBIfam" id="TIGR01029">
    <property type="entry name" value="rpsG_bact"/>
    <property type="match status" value="1"/>
</dbReference>
<dbReference type="InterPro" id="IPR000235">
    <property type="entry name" value="Ribosomal_uS7"/>
</dbReference>
<evidence type="ECO:0000256" key="7">
    <source>
        <dbReference type="HAMAP-Rule" id="MF_00480"/>
    </source>
</evidence>
<dbReference type="InterPro" id="IPR036823">
    <property type="entry name" value="Ribosomal_uS7_dom_sf"/>
</dbReference>
<dbReference type="InParanoid" id="A0A540V8Y3"/>
<dbReference type="PANTHER" id="PTHR11205">
    <property type="entry name" value="RIBOSOMAL PROTEIN S7"/>
    <property type="match status" value="1"/>
</dbReference>
<dbReference type="Proteomes" id="UP000317371">
    <property type="component" value="Unassembled WGS sequence"/>
</dbReference>
<evidence type="ECO:0000313" key="11">
    <source>
        <dbReference type="Proteomes" id="UP000317371"/>
    </source>
</evidence>
<keyword evidence="5 7" id="KW-0689">Ribosomal protein</keyword>
<dbReference type="PIRSF" id="PIRSF002122">
    <property type="entry name" value="RPS7p_RPS7a_RPS5e_RPS7o"/>
    <property type="match status" value="1"/>
</dbReference>
<evidence type="ECO:0000256" key="3">
    <source>
        <dbReference type="ARBA" id="ARBA00022730"/>
    </source>
</evidence>
<dbReference type="AlphaFoldDB" id="A0A540V8Y3"/>
<reference evidence="10 11" key="1">
    <citation type="submission" date="2019-06" db="EMBL/GenBank/DDBJ databases">
        <title>Genome sequence of Litorilinea aerophila BAA-2444.</title>
        <authorList>
            <person name="Maclea K.S."/>
            <person name="Maurais E.G."/>
            <person name="Iannazzi L.C."/>
        </authorList>
    </citation>
    <scope>NUCLEOTIDE SEQUENCE [LARGE SCALE GENOMIC DNA]</scope>
    <source>
        <strain evidence="10 11">ATCC BAA-2444</strain>
    </source>
</reference>
<sequence length="155" mass="17846">MRRKRAETRAVIPDPRYNSEIVAKFINNVMERGKKSLATRIVYNAFDLIEERTNRPGLEVFEEALKNATPLVEVKPRRVGGATYQIPVEIGANRRMALAMRWLIDSARKRSGRDMSVRLANELMDAARNEGATIKKREDTHRMAEANQAFAHFRY</sequence>
<evidence type="ECO:0000313" key="10">
    <source>
        <dbReference type="EMBL" id="TQE93237.1"/>
    </source>
</evidence>
<proteinExistence type="inferred from homology"/>